<dbReference type="AlphaFoldDB" id="A0A1G9DM70"/>
<evidence type="ECO:0000313" key="2">
    <source>
        <dbReference type="Proteomes" id="UP000198894"/>
    </source>
</evidence>
<proteinExistence type="predicted"/>
<organism evidence="1 2">
    <name type="scientific">Mesorhizobium muleiense</name>
    <dbReference type="NCBI Taxonomy" id="1004279"/>
    <lineage>
        <taxon>Bacteria</taxon>
        <taxon>Pseudomonadati</taxon>
        <taxon>Pseudomonadota</taxon>
        <taxon>Alphaproteobacteria</taxon>
        <taxon>Hyphomicrobiales</taxon>
        <taxon>Phyllobacteriaceae</taxon>
        <taxon>Mesorhizobium</taxon>
    </lineage>
</organism>
<reference evidence="2" key="1">
    <citation type="submission" date="2016-10" db="EMBL/GenBank/DDBJ databases">
        <authorList>
            <person name="Varghese N."/>
            <person name="Submissions S."/>
        </authorList>
    </citation>
    <scope>NUCLEOTIDE SEQUENCE [LARGE SCALE GENOMIC DNA]</scope>
    <source>
        <strain evidence="2">CGMCC 1.11022</strain>
    </source>
</reference>
<sequence>MSLWYLDYNGDAWEGICNVLLGTKYGTDYQPIGDKGGDLGLDGLNLRAGTAYQAYGQEPENKDPVSGVRKKIGTDLKKLQLNESEIAAIIGSKKLRNWALLLNKEIPHNDLHRYAKQKETEVKSWGLSIIDPDFQVSIQTPSFLETEWLEYQKRRDDRIEVTVEDQPVPALVVLRQNENFKLVYEKFRVITDNDEEAEQLAYFELKNFLENSIQLSEIQRREPDFFSQIEEIRSDIENDAEQGSIAVGSWNSFSHVKTTLEARLNAVVGSRLGTKTLSRIRKFTIADWLVRCPLRFKRKRSLQ</sequence>
<dbReference type="Proteomes" id="UP000198894">
    <property type="component" value="Unassembled WGS sequence"/>
</dbReference>
<accession>A0A1G9DM70</accession>
<keyword evidence="2" id="KW-1185">Reference proteome</keyword>
<name>A0A1G9DM70_9HYPH</name>
<dbReference type="RefSeq" id="WP_091597930.1">
    <property type="nucleotide sequence ID" value="NZ_FNEE01000018.1"/>
</dbReference>
<protein>
    <submittedName>
        <fullName evidence="1">Uncharacterized protein</fullName>
    </submittedName>
</protein>
<gene>
    <name evidence="1" type="ORF">SAMN05428953_11861</name>
</gene>
<dbReference type="EMBL" id="FNEE01000018">
    <property type="protein sequence ID" value="SDK64997.1"/>
    <property type="molecule type" value="Genomic_DNA"/>
</dbReference>
<evidence type="ECO:0000313" key="1">
    <source>
        <dbReference type="EMBL" id="SDK64997.1"/>
    </source>
</evidence>